<dbReference type="EMBL" id="FCOR01000006">
    <property type="protein sequence ID" value="CVK16286.1"/>
    <property type="molecule type" value="Genomic_DNA"/>
</dbReference>
<protein>
    <submittedName>
        <fullName evidence="2">Protein N-acetyltransferase, RimJ/RimL family</fullName>
    </submittedName>
</protein>
<dbReference type="AlphaFoldDB" id="A0A0X3APK4"/>
<dbReference type="SUPFAM" id="SSF55729">
    <property type="entry name" value="Acyl-CoA N-acyltransferases (Nat)"/>
    <property type="match status" value="1"/>
</dbReference>
<evidence type="ECO:0000259" key="1">
    <source>
        <dbReference type="Pfam" id="PF13302"/>
    </source>
</evidence>
<dbReference type="InterPro" id="IPR000182">
    <property type="entry name" value="GNAT_dom"/>
</dbReference>
<evidence type="ECO:0000313" key="2">
    <source>
        <dbReference type="EMBL" id="CVK16286.1"/>
    </source>
</evidence>
<proteinExistence type="predicted"/>
<feature type="domain" description="N-acetyltransferase" evidence="1">
    <location>
        <begin position="9"/>
        <end position="140"/>
    </location>
</feature>
<keyword evidence="2" id="KW-0808">Transferase</keyword>
<organism evidence="2 3">
    <name type="scientific">Apibacter mensalis</name>
    <dbReference type="NCBI Taxonomy" id="1586267"/>
    <lineage>
        <taxon>Bacteria</taxon>
        <taxon>Pseudomonadati</taxon>
        <taxon>Bacteroidota</taxon>
        <taxon>Flavobacteriia</taxon>
        <taxon>Flavobacteriales</taxon>
        <taxon>Weeksellaceae</taxon>
        <taxon>Apibacter</taxon>
    </lineage>
</organism>
<dbReference type="Pfam" id="PF13302">
    <property type="entry name" value="Acetyltransf_3"/>
    <property type="match status" value="1"/>
</dbReference>
<dbReference type="OrthoDB" id="1037676at2"/>
<dbReference type="GO" id="GO:0016747">
    <property type="term" value="F:acyltransferase activity, transferring groups other than amino-acyl groups"/>
    <property type="evidence" value="ECO:0007669"/>
    <property type="project" value="InterPro"/>
</dbReference>
<accession>A0A0X3APK4</accession>
<keyword evidence="3" id="KW-1185">Reference proteome</keyword>
<evidence type="ECO:0000313" key="3">
    <source>
        <dbReference type="Proteomes" id="UP000182761"/>
    </source>
</evidence>
<dbReference type="RefSeq" id="WP_055425491.1">
    <property type="nucleotide sequence ID" value="NZ_FCOR01000006.1"/>
</dbReference>
<dbReference type="Gene3D" id="3.40.630.30">
    <property type="match status" value="1"/>
</dbReference>
<dbReference type="Proteomes" id="UP000182761">
    <property type="component" value="Unassembled WGS sequence"/>
</dbReference>
<dbReference type="STRING" id="1586267.GCA_001418685_01136"/>
<name>A0A0X3APK4_9FLAO</name>
<sequence>MEICNFGIVLRLVDIQDAEFILKLRNNKVKSKYINSTPNDLSLQVEWLNKYKEREKLKQEYYFIALDEDKERFATYRIYNINSESVEIGSWISAPELKKPINSIKVDFLVKKFVFEILGYTKLKFEVRRENRSVINYHKKYNPKIIKEDELNIYFVLTRINFQQNKDKFERLF</sequence>
<gene>
    <name evidence="2" type="ORF">Ga0061079_10651</name>
</gene>
<dbReference type="InterPro" id="IPR016181">
    <property type="entry name" value="Acyl_CoA_acyltransferase"/>
</dbReference>
<reference evidence="2 3" key="1">
    <citation type="submission" date="2016-01" db="EMBL/GenBank/DDBJ databases">
        <authorList>
            <person name="McClelland M."/>
            <person name="Jain A."/>
            <person name="Saraogi P."/>
            <person name="Mendelson R."/>
            <person name="Westerman R."/>
            <person name="SanMiguel P."/>
            <person name="Csonka L."/>
        </authorList>
    </citation>
    <scope>NUCLEOTIDE SEQUENCE [LARGE SCALE GENOMIC DNA]</scope>
    <source>
        <strain evidence="2 3">R-53146</strain>
    </source>
</reference>